<proteinExistence type="predicted"/>
<sequence>MAQSKAKKARARRVREGGLNPELQRLQWNGLVPVERKTPTLTEKKERLHRKHKQKWNRTLQSSDGSIFYIGA</sequence>
<organism evidence="1 2">
    <name type="scientific">Paenibacillus vulneris</name>
    <dbReference type="NCBI Taxonomy" id="1133364"/>
    <lineage>
        <taxon>Bacteria</taxon>
        <taxon>Bacillati</taxon>
        <taxon>Bacillota</taxon>
        <taxon>Bacilli</taxon>
        <taxon>Bacillales</taxon>
        <taxon>Paenibacillaceae</taxon>
        <taxon>Paenibacillus</taxon>
    </lineage>
</organism>
<accession>A0ABW3UGT5</accession>
<evidence type="ECO:0000313" key="2">
    <source>
        <dbReference type="Proteomes" id="UP001597180"/>
    </source>
</evidence>
<protein>
    <submittedName>
        <fullName evidence="1">Uncharacterized protein</fullName>
    </submittedName>
</protein>
<keyword evidence="2" id="KW-1185">Reference proteome</keyword>
<reference evidence="2" key="1">
    <citation type="journal article" date="2019" name="Int. J. Syst. Evol. Microbiol.">
        <title>The Global Catalogue of Microorganisms (GCM) 10K type strain sequencing project: providing services to taxonomists for standard genome sequencing and annotation.</title>
        <authorList>
            <consortium name="The Broad Institute Genomics Platform"/>
            <consortium name="The Broad Institute Genome Sequencing Center for Infectious Disease"/>
            <person name="Wu L."/>
            <person name="Ma J."/>
        </authorList>
    </citation>
    <scope>NUCLEOTIDE SEQUENCE [LARGE SCALE GENOMIC DNA]</scope>
    <source>
        <strain evidence="2">CCUG 53270</strain>
    </source>
</reference>
<evidence type="ECO:0000313" key="1">
    <source>
        <dbReference type="EMBL" id="MFD1218951.1"/>
    </source>
</evidence>
<gene>
    <name evidence="1" type="ORF">ACFQ4B_02360</name>
</gene>
<comment type="caution">
    <text evidence="1">The sequence shown here is derived from an EMBL/GenBank/DDBJ whole genome shotgun (WGS) entry which is preliminary data.</text>
</comment>
<dbReference type="Proteomes" id="UP001597180">
    <property type="component" value="Unassembled WGS sequence"/>
</dbReference>
<dbReference type="RefSeq" id="WP_345591273.1">
    <property type="nucleotide sequence ID" value="NZ_BAABJG010000027.1"/>
</dbReference>
<name>A0ABW3UGT5_9BACL</name>
<dbReference type="EMBL" id="JBHTLU010000007">
    <property type="protein sequence ID" value="MFD1218951.1"/>
    <property type="molecule type" value="Genomic_DNA"/>
</dbReference>